<dbReference type="Gene3D" id="2.40.160.20">
    <property type="match status" value="1"/>
</dbReference>
<name>A0A1T4LQL7_9FIRM</name>
<keyword evidence="2" id="KW-1185">Reference proteome</keyword>
<dbReference type="RefSeq" id="WP_078809707.1">
    <property type="nucleotide sequence ID" value="NZ_FUWM01000009.1"/>
</dbReference>
<gene>
    <name evidence="1" type="ORF">SAMN02745118_01217</name>
</gene>
<organism evidence="1 2">
    <name type="scientific">Selenihalanaerobacter shriftii</name>
    <dbReference type="NCBI Taxonomy" id="142842"/>
    <lineage>
        <taxon>Bacteria</taxon>
        <taxon>Bacillati</taxon>
        <taxon>Bacillota</taxon>
        <taxon>Clostridia</taxon>
        <taxon>Halanaerobiales</taxon>
        <taxon>Halobacteroidaceae</taxon>
        <taxon>Selenihalanaerobacter</taxon>
    </lineage>
</organism>
<evidence type="ECO:0000313" key="1">
    <source>
        <dbReference type="EMBL" id="SJZ57049.1"/>
    </source>
</evidence>
<dbReference type="Proteomes" id="UP000190625">
    <property type="component" value="Unassembled WGS sequence"/>
</dbReference>
<dbReference type="AlphaFoldDB" id="A0A1T4LQL7"/>
<dbReference type="EMBL" id="FUWM01000009">
    <property type="protein sequence ID" value="SJZ57049.1"/>
    <property type="molecule type" value="Genomic_DNA"/>
</dbReference>
<evidence type="ECO:0008006" key="3">
    <source>
        <dbReference type="Google" id="ProtNLM"/>
    </source>
</evidence>
<proteinExistence type="predicted"/>
<evidence type="ECO:0000313" key="2">
    <source>
        <dbReference type="Proteomes" id="UP000190625"/>
    </source>
</evidence>
<sequence length="174" mass="20062">MTKIKFKIIMTLLTLILFTLFFNNISYAEKFYILETGSIATGVYNDIENLNVVQVGYGYRKKNIYYQVFGGTINQKHSTTYLFSEIGYWRDFTDSLYGKISLGIGYVNNTDDYLSSHNMFTESISIGYDNFYISYRHMSNGGHQLGNPGPNKGRNILTFGVIYFFKLKTITIKK</sequence>
<reference evidence="2" key="1">
    <citation type="submission" date="2017-02" db="EMBL/GenBank/DDBJ databases">
        <authorList>
            <person name="Varghese N."/>
            <person name="Submissions S."/>
        </authorList>
    </citation>
    <scope>NUCLEOTIDE SEQUENCE [LARGE SCALE GENOMIC DNA]</scope>
    <source>
        <strain evidence="2">ATCC BAA-73</strain>
    </source>
</reference>
<protein>
    <recommendedName>
        <fullName evidence="3">Lipid A 3-O-deacylase (PagL)</fullName>
    </recommendedName>
</protein>
<accession>A0A1T4LQL7</accession>